<proteinExistence type="predicted"/>
<comment type="caution">
    <text evidence="1">The sequence shown here is derived from an EMBL/GenBank/DDBJ whole genome shotgun (WGS) entry which is preliminary data.</text>
</comment>
<keyword evidence="2" id="KW-1185">Reference proteome</keyword>
<reference evidence="1 2" key="1">
    <citation type="submission" date="2019-12" db="EMBL/GenBank/DDBJ databases">
        <title>Devosia maris sp. nov., isolated from the deep seawater.</title>
        <authorList>
            <person name="Liu Y."/>
        </authorList>
    </citation>
    <scope>NUCLEOTIDE SEQUENCE [LARGE SCALE GENOMIC DNA]</scope>
    <source>
        <strain evidence="1 2">L53-10-65</strain>
    </source>
</reference>
<organism evidence="1 2">
    <name type="scientific">Devosia marina</name>
    <dbReference type="NCBI Taxonomy" id="2683198"/>
    <lineage>
        <taxon>Bacteria</taxon>
        <taxon>Pseudomonadati</taxon>
        <taxon>Pseudomonadota</taxon>
        <taxon>Alphaproteobacteria</taxon>
        <taxon>Hyphomicrobiales</taxon>
        <taxon>Devosiaceae</taxon>
        <taxon>Devosia</taxon>
    </lineage>
</organism>
<dbReference type="AlphaFoldDB" id="A0A7X3K497"/>
<dbReference type="RefSeq" id="WP_157290972.1">
    <property type="nucleotide sequence ID" value="NZ_WQRF01000004.1"/>
</dbReference>
<sequence length="153" mass="16526">MSKKPWFEGSRNGRFPLSVIDAGLSDPGQFFAETTGLMAGVSSARLIGQQDGSVDIETNEGRMARTNVVVTRGDAEISVEFDETYQAGKLVTGQSHHLHRFVEASRGTVCHVKITDVKAPGVLGFVYRIFAAKNIGSAFLTAYEIYGAAHSDK</sequence>
<gene>
    <name evidence="1" type="ORF">GO014_14120</name>
</gene>
<protein>
    <submittedName>
        <fullName evidence="1">Uncharacterized protein</fullName>
    </submittedName>
</protein>
<evidence type="ECO:0000313" key="1">
    <source>
        <dbReference type="EMBL" id="MVT00162.1"/>
    </source>
</evidence>
<dbReference type="EMBL" id="WQRF01000004">
    <property type="protein sequence ID" value="MVT00162.1"/>
    <property type="molecule type" value="Genomic_DNA"/>
</dbReference>
<name>A0A7X3K497_9HYPH</name>
<evidence type="ECO:0000313" key="2">
    <source>
        <dbReference type="Proteomes" id="UP000438106"/>
    </source>
</evidence>
<dbReference type="Proteomes" id="UP000438106">
    <property type="component" value="Unassembled WGS sequence"/>
</dbReference>
<accession>A0A7X3K497</accession>